<dbReference type="PANTHER" id="PTHR47235">
    <property type="entry name" value="BLR6548 PROTEIN"/>
    <property type="match status" value="1"/>
</dbReference>
<dbReference type="RefSeq" id="WP_144571085.1">
    <property type="nucleotide sequence ID" value="NZ_VLKG01000004.1"/>
</dbReference>
<dbReference type="SUPFAM" id="SSF53822">
    <property type="entry name" value="Periplasmic binding protein-like I"/>
    <property type="match status" value="1"/>
</dbReference>
<evidence type="ECO:0000259" key="4">
    <source>
        <dbReference type="Pfam" id="PF13458"/>
    </source>
</evidence>
<evidence type="ECO:0000256" key="2">
    <source>
        <dbReference type="ARBA" id="ARBA00022729"/>
    </source>
</evidence>
<sequence>MHNSVRRVFVGVALSLSLQTPLISLVQAAPNEQFVPLATYRVGPYASSGIPWWAGTLDYLRYINEVEGGINGVKIAWQECETEWSTDRIVECYERYKNGKDGAPVAFFLTHSTPASYALMEKGAADKIPLIDPAGGRTESSDGRVFPYAFPLLLTYYGQASVGINYIAQREGGFDKLKGKKIVTVYHDSSYGRETQAAIELLANKYGFENIQIPVAHPGNEQSVQWRQVRQLQPDWVFLRTWGVSTPVAIKTAARFGFPVDRIIGDVWAGSEADVIPAGPAAKGYQALAPFPGGDSFEIHQRLREHILNKGKSDLKDLSYFGKVYYNIGLVNAAIVVEALRAGQAHFGHRPLNGEEGRWAFEHLNVDEQRLKQIGFSGLLQPLQVTCADHEGGGAARVQQWDGEKWVLVSDWIQADRETLQPLIEAKSAAYAQEKGITPRHCQAER</sequence>
<evidence type="ECO:0000256" key="1">
    <source>
        <dbReference type="ARBA" id="ARBA00010062"/>
    </source>
</evidence>
<feature type="domain" description="Leucine-binding protein" evidence="4">
    <location>
        <begin position="35"/>
        <end position="403"/>
    </location>
</feature>
<dbReference type="EMBL" id="VLKG01000004">
    <property type="protein sequence ID" value="TWH75853.1"/>
    <property type="molecule type" value="Genomic_DNA"/>
</dbReference>
<protein>
    <submittedName>
        <fullName evidence="5">Branched-chain amino acid transport system substrate-binding protein</fullName>
    </submittedName>
</protein>
<feature type="chain" id="PRO_5021966670" evidence="3">
    <location>
        <begin position="29"/>
        <end position="446"/>
    </location>
</feature>
<dbReference type="Pfam" id="PF13458">
    <property type="entry name" value="Peripla_BP_6"/>
    <property type="match status" value="1"/>
</dbReference>
<dbReference type="CDD" id="cd06334">
    <property type="entry name" value="PBP1_ABC_ligand_binding-like"/>
    <property type="match status" value="1"/>
</dbReference>
<gene>
    <name evidence="5" type="ORF">LX59_01363</name>
</gene>
<dbReference type="InterPro" id="IPR028082">
    <property type="entry name" value="Peripla_BP_I"/>
</dbReference>
<keyword evidence="6" id="KW-1185">Reference proteome</keyword>
<reference evidence="5 6" key="1">
    <citation type="submission" date="2019-07" db="EMBL/GenBank/DDBJ databases">
        <title>Genomic Encyclopedia of Type Strains, Phase I: the one thousand microbial genomes (KMG-I) project.</title>
        <authorList>
            <person name="Kyrpides N."/>
        </authorList>
    </citation>
    <scope>NUCLEOTIDE SEQUENCE [LARGE SCALE GENOMIC DNA]</scope>
    <source>
        <strain evidence="5 6">DSM 375</strain>
    </source>
</reference>
<proteinExistence type="inferred from homology"/>
<accession>A0A562IYB7</accession>
<dbReference type="Proteomes" id="UP000319627">
    <property type="component" value="Unassembled WGS sequence"/>
</dbReference>
<dbReference type="AlphaFoldDB" id="A0A562IYB7"/>
<dbReference type="InterPro" id="IPR028081">
    <property type="entry name" value="Leu-bd"/>
</dbReference>
<evidence type="ECO:0000256" key="3">
    <source>
        <dbReference type="SAM" id="SignalP"/>
    </source>
</evidence>
<evidence type="ECO:0000313" key="6">
    <source>
        <dbReference type="Proteomes" id="UP000319627"/>
    </source>
</evidence>
<dbReference type="PANTHER" id="PTHR47235:SF1">
    <property type="entry name" value="BLR6548 PROTEIN"/>
    <property type="match status" value="1"/>
</dbReference>
<dbReference type="OrthoDB" id="5297022at2"/>
<evidence type="ECO:0000313" key="5">
    <source>
        <dbReference type="EMBL" id="TWH75853.1"/>
    </source>
</evidence>
<comment type="similarity">
    <text evidence="1">Belongs to the leucine-binding protein family.</text>
</comment>
<keyword evidence="2 3" id="KW-0732">Signal</keyword>
<comment type="caution">
    <text evidence="5">The sequence shown here is derived from an EMBL/GenBank/DDBJ whole genome shotgun (WGS) entry which is preliminary data.</text>
</comment>
<organism evidence="5 6">
    <name type="scientific">Azomonas agilis</name>
    <dbReference type="NCBI Taxonomy" id="116849"/>
    <lineage>
        <taxon>Bacteria</taxon>
        <taxon>Pseudomonadati</taxon>
        <taxon>Pseudomonadota</taxon>
        <taxon>Gammaproteobacteria</taxon>
        <taxon>Pseudomonadales</taxon>
        <taxon>Pseudomonadaceae</taxon>
        <taxon>Azomonas</taxon>
    </lineage>
</organism>
<feature type="signal peptide" evidence="3">
    <location>
        <begin position="1"/>
        <end position="28"/>
    </location>
</feature>
<dbReference type="Gene3D" id="3.40.50.2300">
    <property type="match status" value="2"/>
</dbReference>
<name>A0A562IYB7_9GAMM</name>